<feature type="region of interest" description="Disordered" evidence="1">
    <location>
        <begin position="221"/>
        <end position="279"/>
    </location>
</feature>
<accession>A0A395M5L2</accession>
<dbReference type="STRING" id="2594813.A0A395M5L2"/>
<evidence type="ECO:0000256" key="1">
    <source>
        <dbReference type="SAM" id="MobiDB-lite"/>
    </source>
</evidence>
<comment type="caution">
    <text evidence="3">The sequence shown here is derived from an EMBL/GenBank/DDBJ whole genome shotgun (WGS) entry which is preliminary data.</text>
</comment>
<proteinExistence type="predicted"/>
<feature type="compositionally biased region" description="Gly residues" evidence="1">
    <location>
        <begin position="233"/>
        <end position="279"/>
    </location>
</feature>
<sequence>MLLSRGLIASTLILGAKSQGGINDAVNDAAIKVAEGFEASLIGHAMTTLNGNADDADSGEKLDATGANGEANQNAVTQPINAQPTVATYTKYGTLFPVTLLPHPVITIPAKSDDPYERIIQAYTGGADATTNQEITIAEPSGTNPGTIIVDVPGTAYSSFSSGQPGVLTITPSNENPTATVISAIPSGVAITGDATRTIPAAGTAPATVVIQTAWNDVPISTPGVGSSPGADSGAGAGAGAGVGPGAGSSPGAGAGSGDGAGSGVSPGAGVSPGSGDGT</sequence>
<protein>
    <submittedName>
        <fullName evidence="3">Agglutinin-like protein 2</fullName>
    </submittedName>
</protein>
<dbReference type="AlphaFoldDB" id="A0A395M5L2"/>
<name>A0A395M5L2_9HYPO</name>
<feature type="compositionally biased region" description="Low complexity" evidence="1">
    <location>
        <begin position="223"/>
        <end position="232"/>
    </location>
</feature>
<feature type="signal peptide" evidence="2">
    <location>
        <begin position="1"/>
        <end position="18"/>
    </location>
</feature>
<evidence type="ECO:0000313" key="3">
    <source>
        <dbReference type="EMBL" id="RFN43172.1"/>
    </source>
</evidence>
<dbReference type="Proteomes" id="UP000265631">
    <property type="component" value="Unassembled WGS sequence"/>
</dbReference>
<dbReference type="EMBL" id="PXXK01000635">
    <property type="protein sequence ID" value="RFN43172.1"/>
    <property type="molecule type" value="Genomic_DNA"/>
</dbReference>
<keyword evidence="2" id="KW-0732">Signal</keyword>
<keyword evidence="4" id="KW-1185">Reference proteome</keyword>
<evidence type="ECO:0000256" key="2">
    <source>
        <dbReference type="SAM" id="SignalP"/>
    </source>
</evidence>
<evidence type="ECO:0000313" key="4">
    <source>
        <dbReference type="Proteomes" id="UP000265631"/>
    </source>
</evidence>
<feature type="non-terminal residue" evidence="3">
    <location>
        <position position="279"/>
    </location>
</feature>
<feature type="chain" id="PRO_5017390125" evidence="2">
    <location>
        <begin position="19"/>
        <end position="279"/>
    </location>
</feature>
<organism evidence="3 4">
    <name type="scientific">Fusarium flagelliforme</name>
    <dbReference type="NCBI Taxonomy" id="2675880"/>
    <lineage>
        <taxon>Eukaryota</taxon>
        <taxon>Fungi</taxon>
        <taxon>Dikarya</taxon>
        <taxon>Ascomycota</taxon>
        <taxon>Pezizomycotina</taxon>
        <taxon>Sordariomycetes</taxon>
        <taxon>Hypocreomycetidae</taxon>
        <taxon>Hypocreales</taxon>
        <taxon>Nectriaceae</taxon>
        <taxon>Fusarium</taxon>
        <taxon>Fusarium incarnatum-equiseti species complex</taxon>
    </lineage>
</organism>
<reference evidence="3 4" key="1">
    <citation type="journal article" date="2018" name="PLoS Pathog.">
        <title>Evolution of structural diversity of trichothecenes, a family of toxins produced by plant pathogenic and entomopathogenic fungi.</title>
        <authorList>
            <person name="Proctor R.H."/>
            <person name="McCormick S.P."/>
            <person name="Kim H.S."/>
            <person name="Cardoza R.E."/>
            <person name="Stanley A.M."/>
            <person name="Lindo L."/>
            <person name="Kelly A."/>
            <person name="Brown D.W."/>
            <person name="Lee T."/>
            <person name="Vaughan M.M."/>
            <person name="Alexander N.J."/>
            <person name="Busman M."/>
            <person name="Gutierrez S."/>
        </authorList>
    </citation>
    <scope>NUCLEOTIDE SEQUENCE [LARGE SCALE GENOMIC DNA]</scope>
    <source>
        <strain evidence="3 4">NRRL 13405</strain>
    </source>
</reference>
<gene>
    <name evidence="3" type="ORF">FIE12Z_12574</name>
</gene>